<evidence type="ECO:0000259" key="2">
    <source>
        <dbReference type="SMART" id="SM00198"/>
    </source>
</evidence>
<name>A0ABV7NFL2_9SPHN</name>
<dbReference type="InterPro" id="IPR001283">
    <property type="entry name" value="CRISP-related"/>
</dbReference>
<dbReference type="PROSITE" id="PS01009">
    <property type="entry name" value="CRISP_1"/>
    <property type="match status" value="1"/>
</dbReference>
<evidence type="ECO:0000313" key="3">
    <source>
        <dbReference type="EMBL" id="MFC3442249.1"/>
    </source>
</evidence>
<dbReference type="Proteomes" id="UP001595681">
    <property type="component" value="Unassembled WGS sequence"/>
</dbReference>
<gene>
    <name evidence="3" type="ORF">ACFOKF_13820</name>
</gene>
<organism evidence="3 4">
    <name type="scientific">Sphingobium rhizovicinum</name>
    <dbReference type="NCBI Taxonomy" id="432308"/>
    <lineage>
        <taxon>Bacteria</taxon>
        <taxon>Pseudomonadati</taxon>
        <taxon>Pseudomonadota</taxon>
        <taxon>Alphaproteobacteria</taxon>
        <taxon>Sphingomonadales</taxon>
        <taxon>Sphingomonadaceae</taxon>
        <taxon>Sphingobium</taxon>
    </lineage>
</organism>
<dbReference type="RefSeq" id="WP_380796309.1">
    <property type="nucleotide sequence ID" value="NZ_JBHRVU010000004.1"/>
</dbReference>
<protein>
    <submittedName>
        <fullName evidence="3">CAP domain-containing protein</fullName>
    </submittedName>
</protein>
<dbReference type="PANTHER" id="PTHR10334">
    <property type="entry name" value="CYSTEINE-RICH SECRETORY PROTEIN-RELATED"/>
    <property type="match status" value="1"/>
</dbReference>
<keyword evidence="1" id="KW-0732">Signal</keyword>
<dbReference type="Gene3D" id="3.40.33.10">
    <property type="entry name" value="CAP"/>
    <property type="match status" value="1"/>
</dbReference>
<dbReference type="InterPro" id="IPR018244">
    <property type="entry name" value="Allrgn_V5/Tpx1_CS"/>
</dbReference>
<feature type="domain" description="SCP" evidence="2">
    <location>
        <begin position="71"/>
        <end position="212"/>
    </location>
</feature>
<feature type="signal peptide" evidence="1">
    <location>
        <begin position="1"/>
        <end position="33"/>
    </location>
</feature>
<feature type="chain" id="PRO_5045219461" evidence="1">
    <location>
        <begin position="34"/>
        <end position="245"/>
    </location>
</feature>
<dbReference type="SMART" id="SM00198">
    <property type="entry name" value="SCP"/>
    <property type="match status" value="1"/>
</dbReference>
<keyword evidence="4" id="KW-1185">Reference proteome</keyword>
<dbReference type="EMBL" id="JBHRVU010000004">
    <property type="protein sequence ID" value="MFC3442249.1"/>
    <property type="molecule type" value="Genomic_DNA"/>
</dbReference>
<reference evidence="4" key="1">
    <citation type="journal article" date="2019" name="Int. J. Syst. Evol. Microbiol.">
        <title>The Global Catalogue of Microorganisms (GCM) 10K type strain sequencing project: providing services to taxonomists for standard genome sequencing and annotation.</title>
        <authorList>
            <consortium name="The Broad Institute Genomics Platform"/>
            <consortium name="The Broad Institute Genome Sequencing Center for Infectious Disease"/>
            <person name="Wu L."/>
            <person name="Ma J."/>
        </authorList>
    </citation>
    <scope>NUCLEOTIDE SEQUENCE [LARGE SCALE GENOMIC DNA]</scope>
    <source>
        <strain evidence="4">CCM 7491</strain>
    </source>
</reference>
<dbReference type="InterPro" id="IPR035940">
    <property type="entry name" value="CAP_sf"/>
</dbReference>
<dbReference type="InterPro" id="IPR014044">
    <property type="entry name" value="CAP_dom"/>
</dbReference>
<sequence length="245" mass="25961">MAGGGSRDFLRARLWSAQTLAALALLASSVAAAAEPEAATAPAGPAAAVAASVVMPAAYYGMEEAPRGPDLLRAIVLNLHNGERTALGVPVLEWDDALAADAARYAAEMAQTGLFRHSPRGGRTIPSGENLWMGPHRLYGYQVMIEAFLDERKLFRVEGKLPNLSSTGRWQDVGHYTQMIWRGTKQVGCALGEGAQYDYLVCRYFPAGNAFGKGPLDVDEPLPLPSTPAVTPLPVAETVVASAAK</sequence>
<evidence type="ECO:0000256" key="1">
    <source>
        <dbReference type="SAM" id="SignalP"/>
    </source>
</evidence>
<evidence type="ECO:0000313" key="4">
    <source>
        <dbReference type="Proteomes" id="UP001595681"/>
    </source>
</evidence>
<dbReference type="PRINTS" id="PR00837">
    <property type="entry name" value="V5TPXLIKE"/>
</dbReference>
<dbReference type="Pfam" id="PF00188">
    <property type="entry name" value="CAP"/>
    <property type="match status" value="1"/>
</dbReference>
<accession>A0ABV7NFL2</accession>
<dbReference type="SUPFAM" id="SSF55797">
    <property type="entry name" value="PR-1-like"/>
    <property type="match status" value="1"/>
</dbReference>
<comment type="caution">
    <text evidence="3">The sequence shown here is derived from an EMBL/GenBank/DDBJ whole genome shotgun (WGS) entry which is preliminary data.</text>
</comment>
<proteinExistence type="predicted"/>